<evidence type="ECO:0000259" key="4">
    <source>
        <dbReference type="PROSITE" id="PS51332"/>
    </source>
</evidence>
<keyword evidence="1" id="KW-0238">DNA-binding</keyword>
<feature type="region of interest" description="Disordered" evidence="2">
    <location>
        <begin position="76"/>
        <end position="147"/>
    </location>
</feature>
<feature type="domain" description="HTH merR-type" evidence="3">
    <location>
        <begin position="7"/>
        <end position="76"/>
    </location>
</feature>
<evidence type="ECO:0000256" key="2">
    <source>
        <dbReference type="SAM" id="MobiDB-lite"/>
    </source>
</evidence>
<proteinExistence type="predicted"/>
<dbReference type="RefSeq" id="WP_364458667.1">
    <property type="nucleotide sequence ID" value="NZ_JBFARM010000012.1"/>
</dbReference>
<accession>A0ABV3HEJ3</accession>
<evidence type="ECO:0000256" key="1">
    <source>
        <dbReference type="ARBA" id="ARBA00023125"/>
    </source>
</evidence>
<feature type="compositionally biased region" description="Low complexity" evidence="2">
    <location>
        <begin position="88"/>
        <end position="108"/>
    </location>
</feature>
<dbReference type="Proteomes" id="UP001552427">
    <property type="component" value="Unassembled WGS sequence"/>
</dbReference>
<protein>
    <submittedName>
        <fullName evidence="5">MerR family transcriptional regulator</fullName>
    </submittedName>
</protein>
<feature type="compositionally biased region" description="Gly residues" evidence="2">
    <location>
        <begin position="109"/>
        <end position="118"/>
    </location>
</feature>
<feature type="domain" description="B12-binding" evidence="4">
    <location>
        <begin position="231"/>
        <end position="346"/>
    </location>
</feature>
<dbReference type="InterPro" id="IPR000551">
    <property type="entry name" value="MerR-type_HTH_dom"/>
</dbReference>
<dbReference type="InterPro" id="IPR006158">
    <property type="entry name" value="Cobalamin-bd"/>
</dbReference>
<evidence type="ECO:0000313" key="5">
    <source>
        <dbReference type="EMBL" id="MEV4290956.1"/>
    </source>
</evidence>
<dbReference type="SUPFAM" id="SSF46955">
    <property type="entry name" value="Putative DNA-binding domain"/>
    <property type="match status" value="1"/>
</dbReference>
<dbReference type="PROSITE" id="PS51332">
    <property type="entry name" value="B12_BINDING"/>
    <property type="match status" value="1"/>
</dbReference>
<gene>
    <name evidence="5" type="ORF">AB0K40_36065</name>
</gene>
<dbReference type="InterPro" id="IPR047057">
    <property type="entry name" value="MerR_fam"/>
</dbReference>
<dbReference type="EMBL" id="JBFARM010000012">
    <property type="protein sequence ID" value="MEV4290956.1"/>
    <property type="molecule type" value="Genomic_DNA"/>
</dbReference>
<reference evidence="5 6" key="1">
    <citation type="submission" date="2024-06" db="EMBL/GenBank/DDBJ databases">
        <title>The Natural Products Discovery Center: Release of the First 8490 Sequenced Strains for Exploring Actinobacteria Biosynthetic Diversity.</title>
        <authorList>
            <person name="Kalkreuter E."/>
            <person name="Kautsar S.A."/>
            <person name="Yang D."/>
            <person name="Bader C.D."/>
            <person name="Teijaro C.N."/>
            <person name="Fluegel L."/>
            <person name="Davis C.M."/>
            <person name="Simpson J.R."/>
            <person name="Lauterbach L."/>
            <person name="Steele A.D."/>
            <person name="Gui C."/>
            <person name="Meng S."/>
            <person name="Li G."/>
            <person name="Viehrig K."/>
            <person name="Ye F."/>
            <person name="Su P."/>
            <person name="Kiefer A.F."/>
            <person name="Nichols A."/>
            <person name="Cepeda A.J."/>
            <person name="Yan W."/>
            <person name="Fan B."/>
            <person name="Jiang Y."/>
            <person name="Adhikari A."/>
            <person name="Zheng C.-J."/>
            <person name="Schuster L."/>
            <person name="Cowan T.M."/>
            <person name="Smanski M.J."/>
            <person name="Chevrette M.G."/>
            <person name="De Carvalho L.P.S."/>
            <person name="Shen B."/>
        </authorList>
    </citation>
    <scope>NUCLEOTIDE SEQUENCE [LARGE SCALE GENOMIC DNA]</scope>
    <source>
        <strain evidence="5 6">NPDC049574</strain>
    </source>
</reference>
<dbReference type="SMART" id="SM00422">
    <property type="entry name" value="HTH_MERR"/>
    <property type="match status" value="1"/>
</dbReference>
<dbReference type="InterPro" id="IPR009061">
    <property type="entry name" value="DNA-bd_dom_put_sf"/>
</dbReference>
<dbReference type="InterPro" id="IPR036724">
    <property type="entry name" value="Cobalamin-bd_sf"/>
</dbReference>
<dbReference type="SUPFAM" id="SSF52242">
    <property type="entry name" value="Cobalamin (vitamin B12)-binding domain"/>
    <property type="match status" value="1"/>
</dbReference>
<dbReference type="Pfam" id="PF13411">
    <property type="entry name" value="MerR_1"/>
    <property type="match status" value="1"/>
</dbReference>
<dbReference type="PANTHER" id="PTHR30204">
    <property type="entry name" value="REDOX-CYCLING DRUG-SENSING TRANSCRIPTIONAL ACTIVATOR SOXR"/>
    <property type="match status" value="1"/>
</dbReference>
<organism evidence="5 6">
    <name type="scientific">Nonomuraea bangladeshensis</name>
    <dbReference type="NCBI Taxonomy" id="404385"/>
    <lineage>
        <taxon>Bacteria</taxon>
        <taxon>Bacillati</taxon>
        <taxon>Actinomycetota</taxon>
        <taxon>Actinomycetes</taxon>
        <taxon>Streptosporangiales</taxon>
        <taxon>Streptosporangiaceae</taxon>
        <taxon>Nonomuraea</taxon>
    </lineage>
</organism>
<name>A0ABV3HEJ3_9ACTN</name>
<dbReference type="PANTHER" id="PTHR30204:SF97">
    <property type="entry name" value="MERR FAMILY REGULATORY PROTEIN"/>
    <property type="match status" value="1"/>
</dbReference>
<dbReference type="Gene3D" id="3.40.50.280">
    <property type="entry name" value="Cobalamin-binding domain"/>
    <property type="match status" value="1"/>
</dbReference>
<feature type="compositionally biased region" description="Gly residues" evidence="2">
    <location>
        <begin position="126"/>
        <end position="147"/>
    </location>
</feature>
<sequence>MSEEEAGYGIGAVSRLLGVPAPTLRTWNLRYGLGPSRRSAGGHRRYDAADLHRLREMKRLIAEGLPPAEAARHALTLTGEPPTPPAPRRTSATRPTEAGRAGGAPAEAGGPGAGGAGAEGAEAGPAGAGPSGAGPSGAGPAGAGPAGAGVTSLVRAAFVLDSHAVTHLLESSLAAHGVRPTWERLVLPAFDAVCRRQDDSGAGIDVEHLLSDRILAALHRHALRQAAPAGRRPLLLACAEDEQHTLPVHALAAALAEEGVETRVLGARTPYAALAHAMRRLHPAAVFVWSQQELTGATAPLAALPRLRPAARLIVGGRGWGEALPEGVIRVDTFREALSQLRRTLP</sequence>
<comment type="caution">
    <text evidence="5">The sequence shown here is derived from an EMBL/GenBank/DDBJ whole genome shotgun (WGS) entry which is preliminary data.</text>
</comment>
<dbReference type="Gene3D" id="1.10.1660.10">
    <property type="match status" value="1"/>
</dbReference>
<dbReference type="PROSITE" id="PS50937">
    <property type="entry name" value="HTH_MERR_2"/>
    <property type="match status" value="1"/>
</dbReference>
<dbReference type="CDD" id="cd01104">
    <property type="entry name" value="HTH_MlrA-CarA"/>
    <property type="match status" value="1"/>
</dbReference>
<keyword evidence="6" id="KW-1185">Reference proteome</keyword>
<evidence type="ECO:0000313" key="6">
    <source>
        <dbReference type="Proteomes" id="UP001552427"/>
    </source>
</evidence>
<evidence type="ECO:0000259" key="3">
    <source>
        <dbReference type="PROSITE" id="PS50937"/>
    </source>
</evidence>